<dbReference type="Proteomes" id="UP000189956">
    <property type="component" value="Unassembled WGS sequence"/>
</dbReference>
<organism evidence="1 2">
    <name type="scientific">Porphyromonas cangingivalis</name>
    <dbReference type="NCBI Taxonomy" id="36874"/>
    <lineage>
        <taxon>Bacteria</taxon>
        <taxon>Pseudomonadati</taxon>
        <taxon>Bacteroidota</taxon>
        <taxon>Bacteroidia</taxon>
        <taxon>Bacteroidales</taxon>
        <taxon>Porphyromonadaceae</taxon>
        <taxon>Porphyromonas</taxon>
    </lineage>
</organism>
<protein>
    <submittedName>
        <fullName evidence="1">Uncharacterized protein</fullName>
    </submittedName>
</protein>
<evidence type="ECO:0000313" key="2">
    <source>
        <dbReference type="Proteomes" id="UP000189956"/>
    </source>
</evidence>
<accession>A0A1T4LK54</accession>
<sequence length="48" mass="5811">MKYSLELARVMAVYNHRQNETSIIFYFFFLQAISYKIHTKPLSQLLQK</sequence>
<dbReference type="AlphaFoldDB" id="A0A1T4LK54"/>
<dbReference type="EMBL" id="FUWL01000008">
    <property type="protein sequence ID" value="SJZ54804.1"/>
    <property type="molecule type" value="Genomic_DNA"/>
</dbReference>
<evidence type="ECO:0000313" key="1">
    <source>
        <dbReference type="EMBL" id="SJZ54804.1"/>
    </source>
</evidence>
<name>A0A1T4LK54_PORCN</name>
<proteinExistence type="predicted"/>
<gene>
    <name evidence="1" type="ORF">SAMN02745205_01154</name>
</gene>
<reference evidence="1 2" key="1">
    <citation type="submission" date="2017-02" db="EMBL/GenBank/DDBJ databases">
        <authorList>
            <person name="Peterson S.W."/>
        </authorList>
    </citation>
    <scope>NUCLEOTIDE SEQUENCE [LARGE SCALE GENOMIC DNA]</scope>
    <source>
        <strain evidence="1 2">ATCC 700135</strain>
    </source>
</reference>